<gene>
    <name evidence="12 14" type="primary">serC</name>
    <name evidence="14" type="ORF">CT19425_MP70188</name>
</gene>
<protein>
    <recommendedName>
        <fullName evidence="12">Phosphoserine aminotransferase</fullName>
        <ecNumber evidence="12">2.6.1.52</ecNumber>
    </recommendedName>
    <alternativeName>
        <fullName evidence="12">Phosphohydroxythreonine aminotransferase</fullName>
        <shortName evidence="12">PSAT</shortName>
    </alternativeName>
</protein>
<dbReference type="PANTHER" id="PTHR43247:SF1">
    <property type="entry name" value="PHOSPHOSERINE AMINOTRANSFERASE"/>
    <property type="match status" value="1"/>
</dbReference>
<evidence type="ECO:0000256" key="11">
    <source>
        <dbReference type="ARBA" id="ARBA00049007"/>
    </source>
</evidence>
<geneLocation type="plasmid" evidence="14">
    <name>II</name>
</geneLocation>
<evidence type="ECO:0000256" key="5">
    <source>
        <dbReference type="ARBA" id="ARBA00022605"/>
    </source>
</evidence>
<dbReference type="InterPro" id="IPR000192">
    <property type="entry name" value="Aminotrans_V_dom"/>
</dbReference>
<dbReference type="InterPro" id="IPR022278">
    <property type="entry name" value="Pser_aminoTfrase"/>
</dbReference>
<keyword evidence="5 12" id="KW-0028">Amino-acid biosynthesis</keyword>
<reference evidence="14 15" key="1">
    <citation type="submission" date="2018-01" db="EMBL/GenBank/DDBJ databases">
        <authorList>
            <person name="Gaut B.S."/>
            <person name="Morton B.R."/>
            <person name="Clegg M.T."/>
            <person name="Duvall M.R."/>
        </authorList>
    </citation>
    <scope>NUCLEOTIDE SEQUENCE [LARGE SCALE GENOMIC DNA]</scope>
    <source>
        <strain evidence="14">Cupriavidus taiwanensis LMG 19425</strain>
        <plasmid evidence="15">Plasmid ii</plasmid>
    </source>
</reference>
<dbReference type="InterPro" id="IPR015422">
    <property type="entry name" value="PyrdxlP-dep_Trfase_small"/>
</dbReference>
<keyword evidence="14" id="KW-0614">Plasmid</keyword>
<dbReference type="Gene3D" id="3.40.640.10">
    <property type="entry name" value="Type I PLP-dependent aspartate aminotransferase-like (Major domain)"/>
    <property type="match status" value="1"/>
</dbReference>
<dbReference type="FunFam" id="3.40.640.10:FF:000010">
    <property type="entry name" value="Phosphoserine aminotransferase"/>
    <property type="match status" value="1"/>
</dbReference>
<dbReference type="EC" id="2.6.1.52" evidence="12"/>
<dbReference type="HAMAP" id="MF_00160">
    <property type="entry name" value="SerC_aminotrans_5"/>
    <property type="match status" value="1"/>
</dbReference>
<evidence type="ECO:0000259" key="13">
    <source>
        <dbReference type="Pfam" id="PF00266"/>
    </source>
</evidence>
<comment type="caution">
    <text evidence="12">Lacks conserved residue(s) required for the propagation of feature annotation.</text>
</comment>
<comment type="catalytic activity">
    <reaction evidence="11 12">
        <text>O-phospho-L-serine + 2-oxoglutarate = 3-phosphooxypyruvate + L-glutamate</text>
        <dbReference type="Rhea" id="RHEA:14329"/>
        <dbReference type="ChEBI" id="CHEBI:16810"/>
        <dbReference type="ChEBI" id="CHEBI:18110"/>
        <dbReference type="ChEBI" id="CHEBI:29985"/>
        <dbReference type="ChEBI" id="CHEBI:57524"/>
        <dbReference type="EC" id="2.6.1.52"/>
    </reaction>
</comment>
<comment type="subcellular location">
    <subcellularLocation>
        <location evidence="12">Cytoplasm</location>
    </subcellularLocation>
</comment>
<keyword evidence="4 12" id="KW-0032">Aminotransferase</keyword>
<feature type="binding site" evidence="12">
    <location>
        <begin position="219"/>
        <end position="220"/>
    </location>
    <ligand>
        <name>pyridoxal 5'-phosphate</name>
        <dbReference type="ChEBI" id="CHEBI:597326"/>
    </ligand>
</feature>
<dbReference type="Pfam" id="PF00266">
    <property type="entry name" value="Aminotran_5"/>
    <property type="match status" value="1"/>
</dbReference>
<keyword evidence="7 12" id="KW-0663">Pyridoxal phosphate</keyword>
<dbReference type="AlphaFoldDB" id="A0A375IPK1"/>
<evidence type="ECO:0000256" key="2">
    <source>
        <dbReference type="ARBA" id="ARBA00005099"/>
    </source>
</evidence>
<comment type="pathway">
    <text evidence="2 12">Amino-acid biosynthesis; L-serine biosynthesis; L-serine from 3-phospho-D-glycerate: step 2/3.</text>
</comment>
<accession>A0A375IPK1</accession>
<evidence type="ECO:0000256" key="7">
    <source>
        <dbReference type="ARBA" id="ARBA00022898"/>
    </source>
</evidence>
<comment type="similarity">
    <text evidence="3 12">Belongs to the class-V pyridoxal-phosphate-dependent aminotransferase family. SerC subfamily.</text>
</comment>
<dbReference type="PIRSF" id="PIRSF000525">
    <property type="entry name" value="SerC"/>
    <property type="match status" value="1"/>
</dbReference>
<feature type="binding site" evidence="12">
    <location>
        <position position="81"/>
    </location>
    <ligand>
        <name>pyridoxal 5'-phosphate</name>
        <dbReference type="ChEBI" id="CHEBI:597326"/>
    </ligand>
</feature>
<dbReference type="Proteomes" id="UP000255505">
    <property type="component" value="Plasmid II"/>
</dbReference>
<dbReference type="SUPFAM" id="SSF53383">
    <property type="entry name" value="PLP-dependent transferases"/>
    <property type="match status" value="1"/>
</dbReference>
<evidence type="ECO:0000256" key="1">
    <source>
        <dbReference type="ARBA" id="ARBA00004915"/>
    </source>
</evidence>
<comment type="pathway">
    <text evidence="1 12">Cofactor biosynthesis; pyridoxine 5'-phosphate biosynthesis; pyridoxine 5'-phosphate from D-erythrose 4-phosphate: step 3/5.</text>
</comment>
<dbReference type="PROSITE" id="PS00595">
    <property type="entry name" value="AA_TRANSFER_CLASS_5"/>
    <property type="match status" value="1"/>
</dbReference>
<evidence type="ECO:0000313" key="15">
    <source>
        <dbReference type="Proteomes" id="UP000255505"/>
    </source>
</evidence>
<feature type="binding site" evidence="12">
    <location>
        <position position="131"/>
    </location>
    <ligand>
        <name>pyridoxal 5'-phosphate</name>
        <dbReference type="ChEBI" id="CHEBI:597326"/>
    </ligand>
</feature>
<evidence type="ECO:0000256" key="4">
    <source>
        <dbReference type="ARBA" id="ARBA00022576"/>
    </source>
</evidence>
<sequence length="341" mass="37893">MLSYQESGIGPMEMSHRTDLFLEIMDSARETLRELLEIPQSHDILFMQGGGIAQNAIVPLNLMGHRNPSNPVADFVVSGTWSRKTETEASKYGKANRSFELVARSPLEHLNVVPELFSENASYVHVCSNETIEGVEIRNLAQFARSTPHPIVVDASSNMLSTPVDFSQVGVLYAGAQKNAGIAGLTIVVVRKDLMGHAHPFCPSAFDWRLVSEHCSMYNTPPTYGIYIAGLVFRWIRDNGGVVAMERQSFLKSSALYDCIDRSALFANHIDPSYRSRINVPFHLEDRSLEGRFLEQAEIAGLVHLKGHKSTGGFRASLYNAMPSEGVTALVEFMREFERKA</sequence>
<dbReference type="InterPro" id="IPR015421">
    <property type="entry name" value="PyrdxlP-dep_Trfase_major"/>
</dbReference>
<keyword evidence="12" id="KW-0963">Cytoplasm</keyword>
<dbReference type="GO" id="GO:0006564">
    <property type="term" value="P:L-serine biosynthetic process"/>
    <property type="evidence" value="ECO:0007669"/>
    <property type="project" value="UniProtKB-UniRule"/>
</dbReference>
<dbReference type="UniPathway" id="UPA00135">
    <property type="reaction ID" value="UER00197"/>
</dbReference>
<organism evidence="14 15">
    <name type="scientific">Cupriavidus taiwanensis</name>
    <dbReference type="NCBI Taxonomy" id="164546"/>
    <lineage>
        <taxon>Bacteria</taxon>
        <taxon>Pseudomonadati</taxon>
        <taxon>Pseudomonadota</taxon>
        <taxon>Betaproteobacteria</taxon>
        <taxon>Burkholderiales</taxon>
        <taxon>Burkholderiaceae</taxon>
        <taxon>Cupriavidus</taxon>
    </lineage>
</organism>
<comment type="cofactor">
    <cofactor evidence="12">
        <name>pyridoxal 5'-phosphate</name>
        <dbReference type="ChEBI" id="CHEBI:597326"/>
    </cofactor>
    <text evidence="12">Binds 1 pyridoxal phosphate per subunit.</text>
</comment>
<comment type="function">
    <text evidence="12">Catalyzes the reversible conversion of 3-phosphohydroxypyruvate to phosphoserine and of 3-hydroxy-2-oxo-4-phosphonooxybutanoate to phosphohydroxythreonine.</text>
</comment>
<evidence type="ECO:0000313" key="14">
    <source>
        <dbReference type="EMBL" id="SPK76028.1"/>
    </source>
</evidence>
<feature type="modified residue" description="N6-(pyridoxal phosphate)lysine" evidence="12">
    <location>
        <position position="178"/>
    </location>
</feature>
<dbReference type="UniPathway" id="UPA00244">
    <property type="reaction ID" value="UER00311"/>
</dbReference>
<evidence type="ECO:0000256" key="9">
    <source>
        <dbReference type="ARBA" id="ARBA00023299"/>
    </source>
</evidence>
<comment type="catalytic activity">
    <reaction evidence="10 12">
        <text>4-(phosphooxy)-L-threonine + 2-oxoglutarate = (R)-3-hydroxy-2-oxo-4-phosphooxybutanoate + L-glutamate</text>
        <dbReference type="Rhea" id="RHEA:16573"/>
        <dbReference type="ChEBI" id="CHEBI:16810"/>
        <dbReference type="ChEBI" id="CHEBI:29985"/>
        <dbReference type="ChEBI" id="CHEBI:58452"/>
        <dbReference type="ChEBI" id="CHEBI:58538"/>
        <dbReference type="EC" id="2.6.1.52"/>
    </reaction>
</comment>
<dbReference type="GO" id="GO:0030170">
    <property type="term" value="F:pyridoxal phosphate binding"/>
    <property type="evidence" value="ECO:0007669"/>
    <property type="project" value="UniProtKB-UniRule"/>
</dbReference>
<evidence type="ECO:0000256" key="3">
    <source>
        <dbReference type="ARBA" id="ARBA00006904"/>
    </source>
</evidence>
<name>A0A375IPK1_9BURK</name>
<dbReference type="NCBIfam" id="NF003764">
    <property type="entry name" value="PRK05355.1"/>
    <property type="match status" value="1"/>
</dbReference>
<evidence type="ECO:0000256" key="12">
    <source>
        <dbReference type="HAMAP-Rule" id="MF_00160"/>
    </source>
</evidence>
<evidence type="ECO:0000256" key="8">
    <source>
        <dbReference type="ARBA" id="ARBA00023096"/>
    </source>
</evidence>
<evidence type="ECO:0000256" key="10">
    <source>
        <dbReference type="ARBA" id="ARBA00047630"/>
    </source>
</evidence>
<feature type="binding site" evidence="12">
    <location>
        <position position="17"/>
    </location>
    <ligand>
        <name>L-glutamate</name>
        <dbReference type="ChEBI" id="CHEBI:29985"/>
    </ligand>
</feature>
<dbReference type="EMBL" id="LT991977">
    <property type="protein sequence ID" value="SPK76028.1"/>
    <property type="molecule type" value="Genomic_DNA"/>
</dbReference>
<dbReference type="InterPro" id="IPR015424">
    <property type="entry name" value="PyrdxlP-dep_Trfase"/>
</dbReference>
<evidence type="ECO:0000256" key="6">
    <source>
        <dbReference type="ARBA" id="ARBA00022679"/>
    </source>
</evidence>
<dbReference type="PANTHER" id="PTHR43247">
    <property type="entry name" value="PHOSPHOSERINE AMINOTRANSFERASE"/>
    <property type="match status" value="1"/>
</dbReference>
<dbReference type="GO" id="GO:0004648">
    <property type="term" value="F:O-phospho-L-serine:2-oxoglutarate aminotransferase activity"/>
    <property type="evidence" value="ECO:0007669"/>
    <property type="project" value="UniProtKB-UniRule"/>
</dbReference>
<keyword evidence="9 12" id="KW-0718">Serine biosynthesis</keyword>
<keyword evidence="8 12" id="KW-0664">Pyridoxine biosynthesis</keyword>
<dbReference type="FunFam" id="3.90.1150.10:FF:000006">
    <property type="entry name" value="Phosphoserine aminotransferase"/>
    <property type="match status" value="1"/>
</dbReference>
<feature type="binding site" evidence="12">
    <location>
        <position position="154"/>
    </location>
    <ligand>
        <name>pyridoxal 5'-phosphate</name>
        <dbReference type="ChEBI" id="CHEBI:597326"/>
    </ligand>
</feature>
<comment type="subunit">
    <text evidence="12">Homodimer.</text>
</comment>
<dbReference type="GO" id="GO:0005737">
    <property type="term" value="C:cytoplasm"/>
    <property type="evidence" value="ECO:0007669"/>
    <property type="project" value="UniProtKB-SubCell"/>
</dbReference>
<keyword evidence="6 12" id="KW-0808">Transferase</keyword>
<dbReference type="InterPro" id="IPR020578">
    <property type="entry name" value="Aminotrans_V_PyrdxlP_BS"/>
</dbReference>
<feature type="binding site" evidence="12">
    <location>
        <position position="177"/>
    </location>
    <ligand>
        <name>pyridoxal 5'-phosphate</name>
        <dbReference type="ChEBI" id="CHEBI:597326"/>
    </ligand>
</feature>
<dbReference type="Gene3D" id="3.90.1150.10">
    <property type="entry name" value="Aspartate Aminotransferase, domain 1"/>
    <property type="match status" value="1"/>
</dbReference>
<dbReference type="GO" id="GO:0008615">
    <property type="term" value="P:pyridoxine biosynthetic process"/>
    <property type="evidence" value="ECO:0007669"/>
    <property type="project" value="UniProtKB-UniRule"/>
</dbReference>
<proteinExistence type="inferred from homology"/>
<feature type="domain" description="Aminotransferase class V" evidence="13">
    <location>
        <begin position="12"/>
        <end position="330"/>
    </location>
</feature>